<dbReference type="Gene3D" id="3.40.50.720">
    <property type="entry name" value="NAD(P)-binding Rossmann-like Domain"/>
    <property type="match status" value="1"/>
</dbReference>
<dbReference type="AlphaFoldDB" id="A0A1G5RC42"/>
<dbReference type="EMBL" id="FMWG01000011">
    <property type="protein sequence ID" value="SCZ70869.1"/>
    <property type="molecule type" value="Genomic_DNA"/>
</dbReference>
<keyword evidence="4" id="KW-0862">Zinc</keyword>
<name>A0A1G5RC42_9RHOB</name>
<dbReference type="Gene3D" id="3.90.180.10">
    <property type="entry name" value="Medium-chain alcohol dehydrogenases, catalytic domain"/>
    <property type="match status" value="1"/>
</dbReference>
<evidence type="ECO:0000313" key="6">
    <source>
        <dbReference type="EMBL" id="SCZ70869.1"/>
    </source>
</evidence>
<sequence>MTALNTSEALWITAPEMADFAPGAVMTGPNTLSVQTLYSGISRGTEQLVFKGNVPQGEHDTMRAPFQEGVFSFPVKYGYSAVGRIETGARQGETVFALFPHQRRFALESTALIPVPADVTAARAVLAANMETALNITWDAAIGIGDRVVVVGGGVVGALVAYLATRVAGTSVTLVDINPARQKLATAFGCAFSLPQDAPNDADVVIHTSATAAGLATAIQAAGVEAVVIEASWYGNQSVPAPLGGRFHQRRLKLVSSQVGRIPAVRAARWTYQRRLSQALSLLADPVLDDLISGETSFDNLATEYAGILSNPHTLCHRVRYD</sequence>
<dbReference type="CDD" id="cd08255">
    <property type="entry name" value="2-desacetyl-2-hydroxyethyl_bacteriochlorophyllide_like"/>
    <property type="match status" value="1"/>
</dbReference>
<dbReference type="OrthoDB" id="9781588at2"/>
<gene>
    <name evidence="6" type="ORF">SAMN04488118_11130</name>
</gene>
<keyword evidence="5" id="KW-0560">Oxidoreductase</keyword>
<evidence type="ECO:0000256" key="3">
    <source>
        <dbReference type="ARBA" id="ARBA00022723"/>
    </source>
</evidence>
<evidence type="ECO:0000256" key="5">
    <source>
        <dbReference type="ARBA" id="ARBA00023002"/>
    </source>
</evidence>
<dbReference type="InterPro" id="IPR011032">
    <property type="entry name" value="GroES-like_sf"/>
</dbReference>
<dbReference type="Proteomes" id="UP000198767">
    <property type="component" value="Unassembled WGS sequence"/>
</dbReference>
<accession>A0A1G5RC42</accession>
<dbReference type="SUPFAM" id="SSF50129">
    <property type="entry name" value="GroES-like"/>
    <property type="match status" value="1"/>
</dbReference>
<dbReference type="GO" id="GO:0016491">
    <property type="term" value="F:oxidoreductase activity"/>
    <property type="evidence" value="ECO:0007669"/>
    <property type="project" value="UniProtKB-KW"/>
</dbReference>
<evidence type="ECO:0000313" key="7">
    <source>
        <dbReference type="Proteomes" id="UP000198767"/>
    </source>
</evidence>
<protein>
    <recommendedName>
        <fullName evidence="8">2-desacetyl-2-hydroxyethyl bacteriochlorophyllide A dehydrogenase</fullName>
    </recommendedName>
</protein>
<dbReference type="RefSeq" id="WP_090220441.1">
    <property type="nucleotide sequence ID" value="NZ_FMWG01000011.1"/>
</dbReference>
<evidence type="ECO:0008006" key="8">
    <source>
        <dbReference type="Google" id="ProtNLM"/>
    </source>
</evidence>
<dbReference type="PANTHER" id="PTHR43350:SF19">
    <property type="entry name" value="D-GULOSIDE 3-DEHYDROGENASE"/>
    <property type="match status" value="1"/>
</dbReference>
<dbReference type="GO" id="GO:0046872">
    <property type="term" value="F:metal ion binding"/>
    <property type="evidence" value="ECO:0007669"/>
    <property type="project" value="UniProtKB-KW"/>
</dbReference>
<organism evidence="6 7">
    <name type="scientific">Epibacterium ulvae</name>
    <dbReference type="NCBI Taxonomy" id="1156985"/>
    <lineage>
        <taxon>Bacteria</taxon>
        <taxon>Pseudomonadati</taxon>
        <taxon>Pseudomonadota</taxon>
        <taxon>Alphaproteobacteria</taxon>
        <taxon>Rhodobacterales</taxon>
        <taxon>Roseobacteraceae</taxon>
        <taxon>Epibacterium</taxon>
    </lineage>
</organism>
<dbReference type="InterPro" id="IPR036291">
    <property type="entry name" value="NAD(P)-bd_dom_sf"/>
</dbReference>
<evidence type="ECO:0000256" key="1">
    <source>
        <dbReference type="ARBA" id="ARBA00001947"/>
    </source>
</evidence>
<reference evidence="6 7" key="1">
    <citation type="submission" date="2016-10" db="EMBL/GenBank/DDBJ databases">
        <authorList>
            <person name="de Groot N.N."/>
        </authorList>
    </citation>
    <scope>NUCLEOTIDE SEQUENCE [LARGE SCALE GENOMIC DNA]</scope>
    <source>
        <strain evidence="6 7">U95</strain>
    </source>
</reference>
<dbReference type="SUPFAM" id="SSF51735">
    <property type="entry name" value="NAD(P)-binding Rossmann-fold domains"/>
    <property type="match status" value="1"/>
</dbReference>
<proteinExistence type="inferred from homology"/>
<dbReference type="STRING" id="1156985.SAMN04488118_11130"/>
<keyword evidence="3" id="KW-0479">Metal-binding</keyword>
<dbReference type="PANTHER" id="PTHR43350">
    <property type="entry name" value="NAD-DEPENDENT ALCOHOL DEHYDROGENASE"/>
    <property type="match status" value="1"/>
</dbReference>
<evidence type="ECO:0000256" key="2">
    <source>
        <dbReference type="ARBA" id="ARBA00008072"/>
    </source>
</evidence>
<evidence type="ECO:0000256" key="4">
    <source>
        <dbReference type="ARBA" id="ARBA00022833"/>
    </source>
</evidence>
<comment type="cofactor">
    <cofactor evidence="1">
        <name>Zn(2+)</name>
        <dbReference type="ChEBI" id="CHEBI:29105"/>
    </cofactor>
</comment>
<comment type="similarity">
    <text evidence="2">Belongs to the zinc-containing alcohol dehydrogenase family.</text>
</comment>
<keyword evidence="7" id="KW-1185">Reference proteome</keyword>